<evidence type="ECO:0000313" key="3">
    <source>
        <dbReference type="Proteomes" id="UP000662818"/>
    </source>
</evidence>
<dbReference type="EMBL" id="CP022295">
    <property type="protein sequence ID" value="QSR28002.1"/>
    <property type="molecule type" value="Genomic_DNA"/>
</dbReference>
<accession>A0ABX7PQG8</accession>
<protein>
    <submittedName>
        <fullName evidence="2">Hemagglutinin</fullName>
    </submittedName>
</protein>
<sequence length="613" mass="62518">MGAAVVQSGAADASTNPYAIDGNVPNAGAAELTDLFGSVKELGPKNSSATKIGVIHKAAKPMLDLTNPNAQVDLRRAWIDLTRVAGDDWLYFAWERDANTGSGFISFEFSRNPVSAGCGDYSGSNASLIANCNPWENRAGDPQPGDFLLLWDQQGGSRDIYVRVWSGTAPNLTLGAPVKITDPAVAAAQYGSNGFRGEAAVNLTALHLTDGNDCQAFANVIPSTVTGNSDTADYKDTILDTLPPISNCEATIVTTPKKGNGDAIPGGGLSIGTGVVAVSDSAEISLSGGSAAPTGSISFHLCKIDVGTCTSGGTSVGSTSIAGGAFPKTVSSPTAYVTAAGRYCWRAEWPGDTDAGIPGTSDSAASECFTVNPVNSSLATSAGPDVILGNTVSDSATLSGTATRPADPVINTTGAAGAPAGGTITFKLYGPSADGCGTLVYTSPTVAVSGDGTYDTPNPQFEPQDIGEYHWVAVYSGSPNTNGTDHNTACGDDNEAVNVEDVPSTLSTSQTWVPNDSATVSADEGGDLLGTVTFEFFDNGTCTGDPVWSEDVAVDGPSEQTVGTSNATAVDASGDFSWRVTYDSDNPAQRDIPSSCDEVSGLTIDNGDSHTSP</sequence>
<name>A0ABX7PQG8_9ACTN</name>
<gene>
    <name evidence="2" type="ORF">CFH99_20475</name>
</gene>
<dbReference type="Proteomes" id="UP000662818">
    <property type="component" value="Chromosome"/>
</dbReference>
<feature type="region of interest" description="Disordered" evidence="1">
    <location>
        <begin position="583"/>
        <end position="613"/>
    </location>
</feature>
<proteinExistence type="predicted"/>
<evidence type="ECO:0000256" key="1">
    <source>
        <dbReference type="SAM" id="MobiDB-lite"/>
    </source>
</evidence>
<reference evidence="2 3" key="1">
    <citation type="submission" date="2017-06" db="EMBL/GenBank/DDBJ databases">
        <title>Complete Genome Sequence of the Soil Carbazole-Degrading Bacterium Nocardioides aromaticivorans IC177.</title>
        <authorList>
            <person name="Vejarano F."/>
            <person name="Suzuki-Minakuchi C."/>
            <person name="Ohtsubo Y."/>
            <person name="Tsuda M."/>
            <person name="Okada K."/>
            <person name="Nojiri H."/>
        </authorList>
    </citation>
    <scope>NUCLEOTIDE SEQUENCE [LARGE SCALE GENOMIC DNA]</scope>
    <source>
        <strain evidence="2 3">IC177</strain>
    </source>
</reference>
<keyword evidence="3" id="KW-1185">Reference proteome</keyword>
<evidence type="ECO:0000313" key="2">
    <source>
        <dbReference type="EMBL" id="QSR28002.1"/>
    </source>
</evidence>
<organism evidence="2 3">
    <name type="scientific">Nocardioides aromaticivorans</name>
    <dbReference type="NCBI Taxonomy" id="200618"/>
    <lineage>
        <taxon>Bacteria</taxon>
        <taxon>Bacillati</taxon>
        <taxon>Actinomycetota</taxon>
        <taxon>Actinomycetes</taxon>
        <taxon>Propionibacteriales</taxon>
        <taxon>Nocardioidaceae</taxon>
        <taxon>Nocardioides</taxon>
    </lineage>
</organism>